<evidence type="ECO:0000256" key="1">
    <source>
        <dbReference type="ARBA" id="ARBA00004141"/>
    </source>
</evidence>
<feature type="transmembrane region" description="Helical" evidence="5">
    <location>
        <begin position="185"/>
        <end position="208"/>
    </location>
</feature>
<evidence type="ECO:0000256" key="3">
    <source>
        <dbReference type="ARBA" id="ARBA00022989"/>
    </source>
</evidence>
<evidence type="ECO:0000313" key="7">
    <source>
        <dbReference type="EMBL" id="TFE37313.1"/>
    </source>
</evidence>
<evidence type="ECO:0000313" key="8">
    <source>
        <dbReference type="Proteomes" id="UP000297385"/>
    </source>
</evidence>
<feature type="transmembrane region" description="Helical" evidence="5">
    <location>
        <begin position="292"/>
        <end position="311"/>
    </location>
</feature>
<gene>
    <name evidence="7" type="ORF">E2553_38090</name>
</gene>
<evidence type="ECO:0000259" key="6">
    <source>
        <dbReference type="PROSITE" id="PS50850"/>
    </source>
</evidence>
<feature type="transmembrane region" description="Helical" evidence="5">
    <location>
        <begin position="24"/>
        <end position="49"/>
    </location>
</feature>
<dbReference type="Gene3D" id="1.20.1250.20">
    <property type="entry name" value="MFS general substrate transporter like domains"/>
    <property type="match status" value="1"/>
</dbReference>
<feature type="transmembrane region" description="Helical" evidence="5">
    <location>
        <begin position="116"/>
        <end position="138"/>
    </location>
</feature>
<dbReference type="PROSITE" id="PS00216">
    <property type="entry name" value="SUGAR_TRANSPORT_1"/>
    <property type="match status" value="1"/>
</dbReference>
<dbReference type="Pfam" id="PF07690">
    <property type="entry name" value="MFS_1"/>
    <property type="match status" value="1"/>
</dbReference>
<dbReference type="Proteomes" id="UP000297385">
    <property type="component" value="Unassembled WGS sequence"/>
</dbReference>
<reference evidence="7 8" key="1">
    <citation type="submission" date="2019-03" db="EMBL/GenBank/DDBJ databases">
        <title>Complete Genome Sequence of Paraburkholderia dipogonis ICMP 19430T, a Nitrogen-fixing Symbiont of the South African Invasive Legume Dipogon lignosus in New Zealand.</title>
        <authorList>
            <person name="De Meyer S.E."/>
        </authorList>
    </citation>
    <scope>NUCLEOTIDE SEQUENCE [LARGE SCALE GENOMIC DNA]</scope>
    <source>
        <strain evidence="7 8">ICMP 19430</strain>
    </source>
</reference>
<evidence type="ECO:0000256" key="2">
    <source>
        <dbReference type="ARBA" id="ARBA00022692"/>
    </source>
</evidence>
<keyword evidence="4 5" id="KW-0472">Membrane</keyword>
<dbReference type="SUPFAM" id="SSF103473">
    <property type="entry name" value="MFS general substrate transporter"/>
    <property type="match status" value="1"/>
</dbReference>
<dbReference type="AlphaFoldDB" id="A0A4Y8MIW5"/>
<dbReference type="InterPro" id="IPR011701">
    <property type="entry name" value="MFS"/>
</dbReference>
<comment type="caution">
    <text evidence="7">The sequence shown here is derived from an EMBL/GenBank/DDBJ whole genome shotgun (WGS) entry which is preliminary data.</text>
</comment>
<feature type="transmembrane region" description="Helical" evidence="5">
    <location>
        <begin position="254"/>
        <end position="272"/>
    </location>
</feature>
<dbReference type="InterPro" id="IPR036259">
    <property type="entry name" value="MFS_trans_sf"/>
</dbReference>
<comment type="subcellular location">
    <subcellularLocation>
        <location evidence="1">Membrane</location>
        <topology evidence="1">Multi-pass membrane protein</topology>
    </subcellularLocation>
</comment>
<dbReference type="GO" id="GO:0046943">
    <property type="term" value="F:carboxylic acid transmembrane transporter activity"/>
    <property type="evidence" value="ECO:0007669"/>
    <property type="project" value="TreeGrafter"/>
</dbReference>
<feature type="transmembrane region" description="Helical" evidence="5">
    <location>
        <begin position="414"/>
        <end position="431"/>
    </location>
</feature>
<feature type="domain" description="Major facilitator superfamily (MFS) profile" evidence="6">
    <location>
        <begin position="25"/>
        <end position="437"/>
    </location>
</feature>
<dbReference type="GeneID" id="97306542"/>
<dbReference type="PANTHER" id="PTHR23508">
    <property type="entry name" value="CARBOXYLIC ACID TRANSPORTER PROTEIN HOMOLOG"/>
    <property type="match status" value="1"/>
</dbReference>
<dbReference type="PROSITE" id="PS50850">
    <property type="entry name" value="MFS"/>
    <property type="match status" value="1"/>
</dbReference>
<dbReference type="RefSeq" id="WP_134465842.1">
    <property type="nucleotide sequence ID" value="NZ_JBHMFL010000088.1"/>
</dbReference>
<sequence length="437" mass="46224">MNTAAVVDVHELIAERPLGWLQKLVLVLGFCIIAFEGFDMAVMGFIVPVLKQQWHVSSQMLGPALSGAQIGLIVGAMVAGPLADRFGRKVVLVASVALFGASTLLTATAASLPALVVFRVLTGLGVGSVVPNTATLISEYAPERIRSLSVSFIICAVSFSSACAGFMSAWIIPAYGWRSLLVVGGALPLLLLPVLMMQLPESVSFLIARKARSAKIRPIVERMVPGSTTTQSVFVSSVERAGPAETKLLFSSKYLFGGAMLWLTYFAALLASNTLSNWLPTLIKESGFPFRFAAEITGLYQTGGVIGALVIGWGMDKPGLRKLPALACLAGSALFVGIGLVFHSSALMMCLAFALGFFLIGAICSVNALPTIFYPTRARATGSCWMHGAGRCGALLSVFMGAQMLEMHWSADQVFTVLALPALVAAIALFAKDVRRA</sequence>
<feature type="transmembrane region" description="Helical" evidence="5">
    <location>
        <begin position="346"/>
        <end position="372"/>
    </location>
</feature>
<evidence type="ECO:0000256" key="4">
    <source>
        <dbReference type="ARBA" id="ARBA00023136"/>
    </source>
</evidence>
<dbReference type="InterPro" id="IPR005829">
    <property type="entry name" value="Sugar_transporter_CS"/>
</dbReference>
<feature type="transmembrane region" description="Helical" evidence="5">
    <location>
        <begin position="384"/>
        <end position="402"/>
    </location>
</feature>
<evidence type="ECO:0000256" key="5">
    <source>
        <dbReference type="SAM" id="Phobius"/>
    </source>
</evidence>
<protein>
    <submittedName>
        <fullName evidence="7">MFS transporter</fullName>
    </submittedName>
</protein>
<dbReference type="PROSITE" id="PS00217">
    <property type="entry name" value="SUGAR_TRANSPORT_2"/>
    <property type="match status" value="1"/>
</dbReference>
<keyword evidence="3 5" id="KW-1133">Transmembrane helix</keyword>
<dbReference type="PANTHER" id="PTHR23508:SF10">
    <property type="entry name" value="CARBOXYLIC ACID TRANSPORTER PROTEIN HOMOLOG"/>
    <property type="match status" value="1"/>
</dbReference>
<accession>A0A4Y8MIW5</accession>
<dbReference type="CDD" id="cd17365">
    <property type="entry name" value="MFS_PcaK_like"/>
    <property type="match status" value="1"/>
</dbReference>
<feature type="transmembrane region" description="Helical" evidence="5">
    <location>
        <begin position="90"/>
        <end position="110"/>
    </location>
</feature>
<organism evidence="7 8">
    <name type="scientific">Paraburkholderia dipogonis</name>
    <dbReference type="NCBI Taxonomy" id="1211383"/>
    <lineage>
        <taxon>Bacteria</taxon>
        <taxon>Pseudomonadati</taxon>
        <taxon>Pseudomonadota</taxon>
        <taxon>Betaproteobacteria</taxon>
        <taxon>Burkholderiales</taxon>
        <taxon>Burkholderiaceae</taxon>
        <taxon>Paraburkholderia</taxon>
    </lineage>
</organism>
<name>A0A4Y8MIW5_9BURK</name>
<keyword evidence="2 5" id="KW-0812">Transmembrane</keyword>
<dbReference type="InterPro" id="IPR020846">
    <property type="entry name" value="MFS_dom"/>
</dbReference>
<dbReference type="EMBL" id="SNVI01000005">
    <property type="protein sequence ID" value="TFE37313.1"/>
    <property type="molecule type" value="Genomic_DNA"/>
</dbReference>
<dbReference type="GO" id="GO:0005886">
    <property type="term" value="C:plasma membrane"/>
    <property type="evidence" value="ECO:0007669"/>
    <property type="project" value="TreeGrafter"/>
</dbReference>
<proteinExistence type="predicted"/>
<feature type="transmembrane region" description="Helical" evidence="5">
    <location>
        <begin position="323"/>
        <end position="340"/>
    </location>
</feature>
<feature type="transmembrane region" description="Helical" evidence="5">
    <location>
        <begin position="150"/>
        <end position="173"/>
    </location>
</feature>
<feature type="transmembrane region" description="Helical" evidence="5">
    <location>
        <begin position="61"/>
        <end position="83"/>
    </location>
</feature>